<accession>A0A0F9P6C8</accession>
<dbReference type="AlphaFoldDB" id="A0A0F9P6C8"/>
<reference evidence="1" key="1">
    <citation type="journal article" date="2015" name="Nature">
        <title>Complex archaea that bridge the gap between prokaryotes and eukaryotes.</title>
        <authorList>
            <person name="Spang A."/>
            <person name="Saw J.H."/>
            <person name="Jorgensen S.L."/>
            <person name="Zaremba-Niedzwiedzka K."/>
            <person name="Martijn J."/>
            <person name="Lind A.E."/>
            <person name="van Eijk R."/>
            <person name="Schleper C."/>
            <person name="Guy L."/>
            <person name="Ettema T.J."/>
        </authorList>
    </citation>
    <scope>NUCLEOTIDE SEQUENCE</scope>
</reference>
<evidence type="ECO:0000313" key="1">
    <source>
        <dbReference type="EMBL" id="KKN25639.1"/>
    </source>
</evidence>
<dbReference type="EMBL" id="LAZR01002786">
    <property type="protein sequence ID" value="KKN25639.1"/>
    <property type="molecule type" value="Genomic_DNA"/>
</dbReference>
<gene>
    <name evidence="1" type="ORF">LCGC14_0882670</name>
</gene>
<proteinExistence type="predicted"/>
<name>A0A0F9P6C8_9ZZZZ</name>
<protein>
    <submittedName>
        <fullName evidence="1">Uncharacterized protein</fullName>
    </submittedName>
</protein>
<sequence>MLNFLFKASRNKTMSRKMSSDCIDRFTAAVKRHRRQKRIDTINEKLNSVSAFLFGGPNLAYAYVR</sequence>
<comment type="caution">
    <text evidence="1">The sequence shown here is derived from an EMBL/GenBank/DDBJ whole genome shotgun (WGS) entry which is preliminary data.</text>
</comment>
<organism evidence="1">
    <name type="scientific">marine sediment metagenome</name>
    <dbReference type="NCBI Taxonomy" id="412755"/>
    <lineage>
        <taxon>unclassified sequences</taxon>
        <taxon>metagenomes</taxon>
        <taxon>ecological metagenomes</taxon>
    </lineage>
</organism>